<organism evidence="1 2">
    <name type="scientific">Dissostichus mawsoni</name>
    <name type="common">Antarctic cod</name>
    <dbReference type="NCBI Taxonomy" id="36200"/>
    <lineage>
        <taxon>Eukaryota</taxon>
        <taxon>Metazoa</taxon>
        <taxon>Chordata</taxon>
        <taxon>Craniata</taxon>
        <taxon>Vertebrata</taxon>
        <taxon>Euteleostomi</taxon>
        <taxon>Actinopterygii</taxon>
        <taxon>Neopterygii</taxon>
        <taxon>Teleostei</taxon>
        <taxon>Neoteleostei</taxon>
        <taxon>Acanthomorphata</taxon>
        <taxon>Eupercaria</taxon>
        <taxon>Perciformes</taxon>
        <taxon>Notothenioidei</taxon>
        <taxon>Nototheniidae</taxon>
        <taxon>Dissostichus</taxon>
    </lineage>
</organism>
<accession>A0A7J5ZFR4</accession>
<evidence type="ECO:0000313" key="2">
    <source>
        <dbReference type="Proteomes" id="UP000518266"/>
    </source>
</evidence>
<name>A0A7J5ZFR4_DISMA</name>
<protein>
    <submittedName>
        <fullName evidence="1">Uncharacterized protein</fullName>
    </submittedName>
</protein>
<dbReference type="Proteomes" id="UP000518266">
    <property type="component" value="Unassembled WGS sequence"/>
</dbReference>
<reference evidence="1 2" key="1">
    <citation type="submission" date="2020-03" db="EMBL/GenBank/DDBJ databases">
        <title>Dissostichus mawsoni Genome sequencing and assembly.</title>
        <authorList>
            <person name="Park H."/>
        </authorList>
    </citation>
    <scope>NUCLEOTIDE SEQUENCE [LARGE SCALE GENOMIC DNA]</scope>
    <source>
        <strain evidence="1">DM0001</strain>
        <tissue evidence="1">Muscle</tissue>
    </source>
</reference>
<gene>
    <name evidence="1" type="ORF">F7725_021876</name>
</gene>
<sequence length="133" mass="14110">MRIYQLQGTVYLEGIFFPADMKKGVVSGLFTLSSTGTCAGQLNVDGASCVFVCVGVWAGAAGDAAKASTEKLMEACLNHCDENTSCLFLWYKLAVASPDNGHSSNHTLTHTHTYRGRCVWPAAHTSAADSAAF</sequence>
<dbReference type="EMBL" id="JAAKFY010000003">
    <property type="protein sequence ID" value="KAF3859477.1"/>
    <property type="molecule type" value="Genomic_DNA"/>
</dbReference>
<keyword evidence="2" id="KW-1185">Reference proteome</keyword>
<dbReference type="AlphaFoldDB" id="A0A7J5ZFR4"/>
<evidence type="ECO:0000313" key="1">
    <source>
        <dbReference type="EMBL" id="KAF3859477.1"/>
    </source>
</evidence>
<comment type="caution">
    <text evidence="1">The sequence shown here is derived from an EMBL/GenBank/DDBJ whole genome shotgun (WGS) entry which is preliminary data.</text>
</comment>
<proteinExistence type="predicted"/>